<evidence type="ECO:0000256" key="6">
    <source>
        <dbReference type="ARBA" id="ARBA00039765"/>
    </source>
</evidence>
<dbReference type="Gene3D" id="3.40.50.1240">
    <property type="entry name" value="Phosphoglycerate mutase-like"/>
    <property type="match status" value="2"/>
</dbReference>
<keyword evidence="4" id="KW-0496">Mitochondrion</keyword>
<feature type="chain" id="PRO_5039950150" description="Serine/threonine-protein phosphatase PGAM5, mitochondrial" evidence="12">
    <location>
        <begin position="23"/>
        <end position="355"/>
    </location>
</feature>
<dbReference type="PANTHER" id="PTHR20935:SF0">
    <property type="entry name" value="SERINE_THREONINE-PROTEIN PHOSPHATASE PGAM5, MITOCHONDRIAL"/>
    <property type="match status" value="1"/>
</dbReference>
<comment type="similarity">
    <text evidence="2">Belongs to the phosphoglycerate mutase family. BPG-dependent PGAM subfamily.</text>
</comment>
<comment type="catalytic activity">
    <reaction evidence="9">
        <text>O-phospho-L-seryl-[protein] + H2O = L-seryl-[protein] + phosphate</text>
        <dbReference type="Rhea" id="RHEA:20629"/>
        <dbReference type="Rhea" id="RHEA-COMP:9863"/>
        <dbReference type="Rhea" id="RHEA-COMP:11604"/>
        <dbReference type="ChEBI" id="CHEBI:15377"/>
        <dbReference type="ChEBI" id="CHEBI:29999"/>
        <dbReference type="ChEBI" id="CHEBI:43474"/>
        <dbReference type="ChEBI" id="CHEBI:83421"/>
        <dbReference type="EC" id="3.1.3.16"/>
    </reaction>
</comment>
<evidence type="ECO:0000256" key="2">
    <source>
        <dbReference type="ARBA" id="ARBA00006717"/>
    </source>
</evidence>
<keyword evidence="12" id="KW-0732">Signal</keyword>
<dbReference type="InterPro" id="IPR029033">
    <property type="entry name" value="His_PPase_superfam"/>
</dbReference>
<feature type="binding site" evidence="11">
    <location>
        <position position="156"/>
    </location>
    <ligand>
        <name>substrate</name>
    </ligand>
</feature>
<comment type="catalytic activity">
    <reaction evidence="10">
        <text>O-phospho-L-threonyl-[protein] + H2O = L-threonyl-[protein] + phosphate</text>
        <dbReference type="Rhea" id="RHEA:47004"/>
        <dbReference type="Rhea" id="RHEA-COMP:11060"/>
        <dbReference type="Rhea" id="RHEA-COMP:11605"/>
        <dbReference type="ChEBI" id="CHEBI:15377"/>
        <dbReference type="ChEBI" id="CHEBI:30013"/>
        <dbReference type="ChEBI" id="CHEBI:43474"/>
        <dbReference type="ChEBI" id="CHEBI:61977"/>
        <dbReference type="EC" id="3.1.3.16"/>
    </reaction>
</comment>
<dbReference type="GO" id="GO:0090141">
    <property type="term" value="P:positive regulation of mitochondrial fission"/>
    <property type="evidence" value="ECO:0007669"/>
    <property type="project" value="TreeGrafter"/>
</dbReference>
<evidence type="ECO:0000256" key="8">
    <source>
        <dbReference type="ARBA" id="ARBA00042520"/>
    </source>
</evidence>
<dbReference type="Proteomes" id="UP000036681">
    <property type="component" value="Unplaced"/>
</dbReference>
<proteinExistence type="inferred from homology"/>
<evidence type="ECO:0000256" key="10">
    <source>
        <dbReference type="ARBA" id="ARBA00048336"/>
    </source>
</evidence>
<evidence type="ECO:0000256" key="7">
    <source>
        <dbReference type="ARBA" id="ARBA00040722"/>
    </source>
</evidence>
<dbReference type="InterPro" id="IPR013078">
    <property type="entry name" value="His_Pase_superF_clade-1"/>
</dbReference>
<evidence type="ECO:0000313" key="13">
    <source>
        <dbReference type="Proteomes" id="UP000036681"/>
    </source>
</evidence>
<evidence type="ECO:0000256" key="11">
    <source>
        <dbReference type="PIRSR" id="PIRSR613078-2"/>
    </source>
</evidence>
<evidence type="ECO:0000313" key="14">
    <source>
        <dbReference type="WBParaSite" id="ALUE_0000930401-mRNA-1"/>
    </source>
</evidence>
<evidence type="ECO:0000256" key="1">
    <source>
        <dbReference type="ARBA" id="ARBA00004294"/>
    </source>
</evidence>
<comment type="subcellular location">
    <subcellularLocation>
        <location evidence="1">Mitochondrion outer membrane</location>
    </subcellularLocation>
</comment>
<evidence type="ECO:0000256" key="9">
    <source>
        <dbReference type="ARBA" id="ARBA00047761"/>
    </source>
</evidence>
<dbReference type="SUPFAM" id="SSF53254">
    <property type="entry name" value="Phosphoglycerate mutase-like"/>
    <property type="match status" value="2"/>
</dbReference>
<dbReference type="InterPro" id="IPR051021">
    <property type="entry name" value="Mito_Ser/Thr_phosphatase"/>
</dbReference>
<dbReference type="CDD" id="cd07067">
    <property type="entry name" value="HP_PGM_like"/>
    <property type="match status" value="1"/>
</dbReference>
<name>A0A9J2PIZ5_ASCLU</name>
<evidence type="ECO:0000256" key="4">
    <source>
        <dbReference type="ARBA" id="ARBA00022787"/>
    </source>
</evidence>
<evidence type="ECO:0000256" key="12">
    <source>
        <dbReference type="SAM" id="SignalP"/>
    </source>
</evidence>
<evidence type="ECO:0000256" key="3">
    <source>
        <dbReference type="ARBA" id="ARBA00013081"/>
    </source>
</evidence>
<evidence type="ECO:0000256" key="5">
    <source>
        <dbReference type="ARBA" id="ARBA00022801"/>
    </source>
</evidence>
<dbReference type="SMART" id="SM00855">
    <property type="entry name" value="PGAM"/>
    <property type="match status" value="1"/>
</dbReference>
<keyword evidence="13" id="KW-1185">Reference proteome</keyword>
<keyword evidence="4" id="KW-1000">Mitochondrion outer membrane</keyword>
<dbReference type="EC" id="3.1.3.16" evidence="3"/>
<keyword evidence="5" id="KW-0378">Hydrolase</keyword>
<accession>A0A9J2PIZ5</accession>
<organism evidence="13 14">
    <name type="scientific">Ascaris lumbricoides</name>
    <name type="common">Giant roundworm</name>
    <dbReference type="NCBI Taxonomy" id="6252"/>
    <lineage>
        <taxon>Eukaryota</taxon>
        <taxon>Metazoa</taxon>
        <taxon>Ecdysozoa</taxon>
        <taxon>Nematoda</taxon>
        <taxon>Chromadorea</taxon>
        <taxon>Rhabditida</taxon>
        <taxon>Spirurina</taxon>
        <taxon>Ascaridomorpha</taxon>
        <taxon>Ascaridoidea</taxon>
        <taxon>Ascarididae</taxon>
        <taxon>Ascaris</taxon>
    </lineage>
</organism>
<keyword evidence="4" id="KW-0472">Membrane</keyword>
<dbReference type="Pfam" id="PF00300">
    <property type="entry name" value="His_Phos_1"/>
    <property type="match status" value="2"/>
</dbReference>
<dbReference type="AlphaFoldDB" id="A0A9J2PIZ5"/>
<dbReference type="GO" id="GO:0004722">
    <property type="term" value="F:protein serine/threonine phosphatase activity"/>
    <property type="evidence" value="ECO:0007669"/>
    <property type="project" value="UniProtKB-EC"/>
</dbReference>
<protein>
    <recommendedName>
        <fullName evidence="6">Serine/threonine-protein phosphatase PGAM5, mitochondrial</fullName>
        <ecNumber evidence="3">3.1.3.16</ecNumber>
    </recommendedName>
    <alternativeName>
        <fullName evidence="8">Phosphoglycerate mutase family member 5 homolog</fullName>
    </alternativeName>
    <alternativeName>
        <fullName evidence="7">Serine/threonine-protein phosphatase Pgam5, mitochondrial</fullName>
    </alternativeName>
</protein>
<sequence>MAILSRMAKLGIPLTVVAATAGALFYDDIRGRFSVKAEQPTVSPFAPLPPTFSSPSDTDIFPRKKWHSNWDSRDPLSLVDQEEYNAADPASRKEMLQKVKATATRNIFLIRHGQYFMETEEKNLTPLGREQALLLGKRLAENELKFDVVVTSSMQRAIETAELMLSLMAPIPRKIADSILDEGSPYPPEPPSRSRKPIQKMSFSFYTFSGQKFDVLIMSSMQRASETADLILNELAPLPTRVDSILEEGAPYPPEPPITDWRPKQKGSRIEAAFRKYIHRASPKQKQDTYELFVCHGNVIRYFVCRALQFPVEGWLRMSLGNCSITWLVIRPNGNVSLRTLGDIGHLPQEKITFK</sequence>
<dbReference type="PANTHER" id="PTHR20935">
    <property type="entry name" value="PHOSPHOGLYCERATE MUTASE-RELATED"/>
    <property type="match status" value="1"/>
</dbReference>
<dbReference type="GO" id="GO:0005741">
    <property type="term" value="C:mitochondrial outer membrane"/>
    <property type="evidence" value="ECO:0007669"/>
    <property type="project" value="UniProtKB-SubCell"/>
</dbReference>
<reference evidence="14" key="1">
    <citation type="submission" date="2023-03" db="UniProtKB">
        <authorList>
            <consortium name="WormBaseParasite"/>
        </authorList>
    </citation>
    <scope>IDENTIFICATION</scope>
</reference>
<dbReference type="WBParaSite" id="ALUE_0000930401-mRNA-1">
    <property type="protein sequence ID" value="ALUE_0000930401-mRNA-1"/>
    <property type="gene ID" value="ALUE_0000930401"/>
</dbReference>
<feature type="signal peptide" evidence="12">
    <location>
        <begin position="1"/>
        <end position="22"/>
    </location>
</feature>